<evidence type="ECO:0000259" key="2">
    <source>
        <dbReference type="SMART" id="SM01114"/>
    </source>
</evidence>
<accession>F0WY83</accession>
<reference evidence="3" key="2">
    <citation type="submission" date="2011-02" db="EMBL/GenBank/DDBJ databases">
        <authorList>
            <person name="MacLean D."/>
        </authorList>
    </citation>
    <scope>NUCLEOTIDE SEQUENCE</scope>
</reference>
<feature type="region of interest" description="Disordered" evidence="1">
    <location>
        <begin position="401"/>
        <end position="452"/>
    </location>
</feature>
<feature type="region of interest" description="Disordered" evidence="1">
    <location>
        <begin position="107"/>
        <end position="152"/>
    </location>
</feature>
<feature type="compositionally biased region" description="Polar residues" evidence="1">
    <location>
        <begin position="21"/>
        <end position="35"/>
    </location>
</feature>
<proteinExistence type="predicted"/>
<evidence type="ECO:0000256" key="1">
    <source>
        <dbReference type="SAM" id="MobiDB-lite"/>
    </source>
</evidence>
<organism evidence="3">
    <name type="scientific">Albugo laibachii Nc14</name>
    <dbReference type="NCBI Taxonomy" id="890382"/>
    <lineage>
        <taxon>Eukaryota</taxon>
        <taxon>Sar</taxon>
        <taxon>Stramenopiles</taxon>
        <taxon>Oomycota</taxon>
        <taxon>Peronosporomycetes</taxon>
        <taxon>Albuginales</taxon>
        <taxon>Albuginaceae</taxon>
        <taxon>Albugo</taxon>
    </lineage>
</organism>
<feature type="region of interest" description="Disordered" evidence="1">
    <location>
        <begin position="188"/>
        <end position="208"/>
    </location>
</feature>
<reference evidence="3" key="1">
    <citation type="journal article" date="2011" name="PLoS Biol.">
        <title>Gene gain and loss during evolution of obligate parasitism in the white rust pathogen of Arabidopsis thaliana.</title>
        <authorList>
            <person name="Kemen E."/>
            <person name="Gardiner A."/>
            <person name="Schultz-Larsen T."/>
            <person name="Kemen A.C."/>
            <person name="Balmuth A.L."/>
            <person name="Robert-Seilaniantz A."/>
            <person name="Bailey K."/>
            <person name="Holub E."/>
            <person name="Studholme D.J."/>
            <person name="Maclean D."/>
            <person name="Jones J.D."/>
        </authorList>
    </citation>
    <scope>NUCLEOTIDE SEQUENCE</scope>
</reference>
<dbReference type="EMBL" id="FR824418">
    <property type="protein sequence ID" value="CCA26435.1"/>
    <property type="molecule type" value="Genomic_DNA"/>
</dbReference>
<feature type="compositionally biased region" description="Low complexity" evidence="1">
    <location>
        <begin position="193"/>
        <end position="203"/>
    </location>
</feature>
<gene>
    <name evidence="3" type="primary">AlNc14C374G11143</name>
    <name evidence="3" type="ORF">ALNC14_125790</name>
</gene>
<evidence type="ECO:0000313" key="3">
    <source>
        <dbReference type="EMBL" id="CCA26435.1"/>
    </source>
</evidence>
<dbReference type="InterPro" id="IPR033467">
    <property type="entry name" value="Tesmin/TSO1-like_CXC"/>
</dbReference>
<feature type="region of interest" description="Disordered" evidence="1">
    <location>
        <begin position="317"/>
        <end position="345"/>
    </location>
</feature>
<name>F0WY83_9STRA</name>
<feature type="compositionally biased region" description="Basic and acidic residues" evidence="1">
    <location>
        <begin position="686"/>
        <end position="714"/>
    </location>
</feature>
<dbReference type="AlphaFoldDB" id="F0WY83"/>
<protein>
    <submittedName>
        <fullName evidence="3">Uncharacterized protein AlNc14C374G11143</fullName>
    </submittedName>
</protein>
<feature type="domain" description="Tesmin/TSO1-like CXC" evidence="2">
    <location>
        <begin position="486"/>
        <end position="526"/>
    </location>
</feature>
<feature type="compositionally biased region" description="Polar residues" evidence="1">
    <location>
        <begin position="321"/>
        <end position="336"/>
    </location>
</feature>
<sequence>MRGLQTQVPFAVRNEYEKSESTWQSSGYNTTTSSSKSDLVANGLSLQNEPLEDPEFEDLFSMLHYLDFESPIQHFENTVHIRMSESSSAPTETLSAPNDKAKKIAETVIENKGRRQRVSSPNPSVEPKAPLNDSLCTNVISGSDESDTPNPPVISPATLNWLHSLASSSNCGSWNGHVSPLTISSVGSNATPSQNSSVGSPSSFNEIMAKPTPLTDLELGRRRSTACESIDWKSYNESKVNTEHNKGKKTWRIIPQHRPPGDTGTNMKSKFFKSDVKMVGKQQQHSALDEETLIGKPTACEDTKYEGKKNMHSLKADLSRGENQSAFTHSRANNSFVKDDNGRRPLRGMSEFELYQYGTSKKTPTLTLDEKNKRKAIVSPEYDQYESHDLNEHLIQSRLIPQDTDNLSGKSRVVPSDSSDGLDTLGSSTYPKNSASNSARSTRRPSKKILQPKNQIVHLTPIEPSTIRVNAELVYDVPECNDKEVANQTRCKCTGRCRNARCACVKAGAVCSHECKCFGCLNPFKPMAEEGILISRPAADTCLMHSLSKIKDMKKLLNSYVTYSCCESYCTRDNDESSDQVVKVKDTIVDGFTCPSCSAHFTFSWCGNRLCHDEKKPRNHCVKCRRCVDHRNQHCDDCNRCYFAGVANSFPCNCKKEIALVKSKNYIKGRSLRSAATMDSELEEIESTRNHSVAERITSTKRDDLHSSIGDEKANQMARVDQNEEACPVQ</sequence>
<dbReference type="HOGENOM" id="CLU_379673_0_0_1"/>
<feature type="compositionally biased region" description="Low complexity" evidence="1">
    <location>
        <begin position="416"/>
        <end position="440"/>
    </location>
</feature>
<feature type="compositionally biased region" description="Polar residues" evidence="1">
    <location>
        <begin position="134"/>
        <end position="143"/>
    </location>
</feature>
<feature type="region of interest" description="Disordered" evidence="1">
    <location>
        <begin position="686"/>
        <end position="730"/>
    </location>
</feature>
<dbReference type="SMART" id="SM01114">
    <property type="entry name" value="CXC"/>
    <property type="match status" value="1"/>
</dbReference>
<feature type="region of interest" description="Disordered" evidence="1">
    <location>
        <begin position="15"/>
        <end position="35"/>
    </location>
</feature>